<dbReference type="AlphaFoldDB" id="A0A9D2AFS7"/>
<dbReference type="Gene3D" id="1.10.287.110">
    <property type="entry name" value="DnaJ domain"/>
    <property type="match status" value="1"/>
</dbReference>
<dbReference type="InterPro" id="IPR036869">
    <property type="entry name" value="J_dom_sf"/>
</dbReference>
<proteinExistence type="predicted"/>
<comment type="caution">
    <text evidence="4">The sequence shown here is derived from an EMBL/GenBank/DDBJ whole genome shotgun (WGS) entry which is preliminary data.</text>
</comment>
<dbReference type="EMBL" id="DXFX01000031">
    <property type="protein sequence ID" value="HIX07285.1"/>
    <property type="molecule type" value="Genomic_DNA"/>
</dbReference>
<feature type="compositionally biased region" description="Polar residues" evidence="2">
    <location>
        <begin position="159"/>
        <end position="174"/>
    </location>
</feature>
<feature type="region of interest" description="Disordered" evidence="2">
    <location>
        <begin position="154"/>
        <end position="174"/>
    </location>
</feature>
<dbReference type="CDD" id="cd06257">
    <property type="entry name" value="DnaJ"/>
    <property type="match status" value="1"/>
</dbReference>
<dbReference type="InterPro" id="IPR001623">
    <property type="entry name" value="DnaJ_domain"/>
</dbReference>
<keyword evidence="1" id="KW-0235">DNA replication</keyword>
<dbReference type="PROSITE" id="PS50076">
    <property type="entry name" value="DNAJ_2"/>
    <property type="match status" value="1"/>
</dbReference>
<dbReference type="GO" id="GO:0006260">
    <property type="term" value="P:DNA replication"/>
    <property type="evidence" value="ECO:0007669"/>
    <property type="project" value="UniProtKB-KW"/>
</dbReference>
<dbReference type="SUPFAM" id="SSF46565">
    <property type="entry name" value="Chaperone J-domain"/>
    <property type="match status" value="1"/>
</dbReference>
<evidence type="ECO:0000256" key="1">
    <source>
        <dbReference type="ARBA" id="ARBA00022705"/>
    </source>
</evidence>
<gene>
    <name evidence="4" type="ORF">H9741_02320</name>
</gene>
<evidence type="ECO:0000313" key="4">
    <source>
        <dbReference type="EMBL" id="HIX07285.1"/>
    </source>
</evidence>
<reference evidence="4" key="2">
    <citation type="submission" date="2021-04" db="EMBL/GenBank/DDBJ databases">
        <authorList>
            <person name="Gilroy R."/>
        </authorList>
    </citation>
    <scope>NUCLEOTIDE SEQUENCE</scope>
    <source>
        <strain evidence="4">811</strain>
    </source>
</reference>
<organism evidence="4 5">
    <name type="scientific">Candidatus Borkfalkia faecipullorum</name>
    <dbReference type="NCBI Taxonomy" id="2838510"/>
    <lineage>
        <taxon>Bacteria</taxon>
        <taxon>Bacillati</taxon>
        <taxon>Bacillota</taxon>
        <taxon>Clostridia</taxon>
        <taxon>Christensenellales</taxon>
        <taxon>Christensenellaceae</taxon>
        <taxon>Candidatus Borkfalkia</taxon>
    </lineage>
</organism>
<name>A0A9D2AFS7_9FIRM</name>
<dbReference type="Proteomes" id="UP000824204">
    <property type="component" value="Unassembled WGS sequence"/>
</dbReference>
<evidence type="ECO:0000256" key="2">
    <source>
        <dbReference type="SAM" id="MobiDB-lite"/>
    </source>
</evidence>
<feature type="domain" description="J" evidence="3">
    <location>
        <begin position="4"/>
        <end position="74"/>
    </location>
</feature>
<evidence type="ECO:0000259" key="3">
    <source>
        <dbReference type="PROSITE" id="PS50076"/>
    </source>
</evidence>
<evidence type="ECO:0000313" key="5">
    <source>
        <dbReference type="Proteomes" id="UP000824204"/>
    </source>
</evidence>
<reference evidence="4" key="1">
    <citation type="journal article" date="2021" name="PeerJ">
        <title>Extensive microbial diversity within the chicken gut microbiome revealed by metagenomics and culture.</title>
        <authorList>
            <person name="Gilroy R."/>
            <person name="Ravi A."/>
            <person name="Getino M."/>
            <person name="Pursley I."/>
            <person name="Horton D.L."/>
            <person name="Alikhan N.F."/>
            <person name="Baker D."/>
            <person name="Gharbi K."/>
            <person name="Hall N."/>
            <person name="Watson M."/>
            <person name="Adriaenssens E.M."/>
            <person name="Foster-Nyarko E."/>
            <person name="Jarju S."/>
            <person name="Secka A."/>
            <person name="Antonio M."/>
            <person name="Oren A."/>
            <person name="Chaudhuri R.R."/>
            <person name="La Ragione R."/>
            <person name="Hildebrand F."/>
            <person name="Pallen M.J."/>
        </authorList>
    </citation>
    <scope>NUCLEOTIDE SEQUENCE</scope>
    <source>
        <strain evidence="4">811</strain>
    </source>
</reference>
<sequence>MSKQYYDLLGVSETATDEEITAAFEQLKKKYSEERFLEGEKGNEAAKMLNRIDVAYNEIMTERRESRSADNASSSYAKAEQFIRDGKINEAQAVLDEFNERPAEWHYLQSVVFYKKNWMNESKKQLEIAIQMDGSNEKYRTAYNKLKEKIEYDKRQAETPHTQQGTYQDQSAGGYDEQQQQMGGGFCEQCATCCACNMLFNCCLNACCGCR</sequence>
<accession>A0A9D2AFS7</accession>
<protein>
    <recommendedName>
        <fullName evidence="3">J domain-containing protein</fullName>
    </recommendedName>
</protein>